<sequence>MQLEALHPEVYRSVHEYGKLIFKGIFGLYQGASNHDEQRSLMKATIMIRRLATCSFGPLCEA</sequence>
<name>A0A2I0A4X4_9ASPA</name>
<proteinExistence type="predicted"/>
<evidence type="ECO:0000313" key="1">
    <source>
        <dbReference type="EMBL" id="PKA50596.1"/>
    </source>
</evidence>
<dbReference type="AlphaFoldDB" id="A0A2I0A4X4"/>
<keyword evidence="1" id="KW-0378">Hydrolase</keyword>
<dbReference type="EMBL" id="KZ452023">
    <property type="protein sequence ID" value="PKA50596.1"/>
    <property type="molecule type" value="Genomic_DNA"/>
</dbReference>
<dbReference type="GO" id="GO:0016787">
    <property type="term" value="F:hydrolase activity"/>
    <property type="evidence" value="ECO:0007669"/>
    <property type="project" value="UniProtKB-KW"/>
</dbReference>
<accession>A0A2I0A4X4</accession>
<dbReference type="Proteomes" id="UP000236161">
    <property type="component" value="Unassembled WGS sequence"/>
</dbReference>
<reference evidence="1 2" key="1">
    <citation type="journal article" date="2017" name="Nature">
        <title>The Apostasia genome and the evolution of orchids.</title>
        <authorList>
            <person name="Zhang G.Q."/>
            <person name="Liu K.W."/>
            <person name="Li Z."/>
            <person name="Lohaus R."/>
            <person name="Hsiao Y.Y."/>
            <person name="Niu S.C."/>
            <person name="Wang J.Y."/>
            <person name="Lin Y.C."/>
            <person name="Xu Q."/>
            <person name="Chen L.J."/>
            <person name="Yoshida K."/>
            <person name="Fujiwara S."/>
            <person name="Wang Z.W."/>
            <person name="Zhang Y.Q."/>
            <person name="Mitsuda N."/>
            <person name="Wang M."/>
            <person name="Liu G.H."/>
            <person name="Pecoraro L."/>
            <person name="Huang H.X."/>
            <person name="Xiao X.J."/>
            <person name="Lin M."/>
            <person name="Wu X.Y."/>
            <person name="Wu W.L."/>
            <person name="Chen Y.Y."/>
            <person name="Chang S.B."/>
            <person name="Sakamoto S."/>
            <person name="Ohme-Takagi M."/>
            <person name="Yagi M."/>
            <person name="Zeng S.J."/>
            <person name="Shen C.Y."/>
            <person name="Yeh C.M."/>
            <person name="Luo Y.B."/>
            <person name="Tsai W.C."/>
            <person name="Van de Peer Y."/>
            <person name="Liu Z.J."/>
        </authorList>
    </citation>
    <scope>NUCLEOTIDE SEQUENCE [LARGE SCALE GENOMIC DNA]</scope>
    <source>
        <strain evidence="2">cv. Shenzhen</strain>
        <tissue evidence="1">Stem</tissue>
    </source>
</reference>
<dbReference type="OrthoDB" id="1936195at2759"/>
<dbReference type="GO" id="GO:0003678">
    <property type="term" value="F:DNA helicase activity"/>
    <property type="evidence" value="ECO:0007669"/>
    <property type="project" value="UniProtKB-EC"/>
</dbReference>
<protein>
    <submittedName>
        <fullName evidence="1">SWI/SNF-related matrix-associated actin-dependent regulator of chromatin subfamily A-like protein 1</fullName>
        <ecNumber evidence="1">3.6.4.12</ecNumber>
    </submittedName>
</protein>
<evidence type="ECO:0000313" key="2">
    <source>
        <dbReference type="Proteomes" id="UP000236161"/>
    </source>
</evidence>
<gene>
    <name evidence="1" type="ORF">AXF42_Ash013811</name>
</gene>
<organism evidence="1 2">
    <name type="scientific">Apostasia shenzhenica</name>
    <dbReference type="NCBI Taxonomy" id="1088818"/>
    <lineage>
        <taxon>Eukaryota</taxon>
        <taxon>Viridiplantae</taxon>
        <taxon>Streptophyta</taxon>
        <taxon>Embryophyta</taxon>
        <taxon>Tracheophyta</taxon>
        <taxon>Spermatophyta</taxon>
        <taxon>Magnoliopsida</taxon>
        <taxon>Liliopsida</taxon>
        <taxon>Asparagales</taxon>
        <taxon>Orchidaceae</taxon>
        <taxon>Apostasioideae</taxon>
        <taxon>Apostasia</taxon>
    </lineage>
</organism>
<dbReference type="EC" id="3.6.4.12" evidence="1"/>
<dbReference type="STRING" id="1088818.A0A2I0A4X4"/>
<keyword evidence="2" id="KW-1185">Reference proteome</keyword>